<dbReference type="Gene3D" id="2.10.109.10">
    <property type="entry name" value="Umud Fragment, subunit A"/>
    <property type="match status" value="1"/>
</dbReference>
<dbReference type="InterPro" id="IPR019533">
    <property type="entry name" value="Peptidase_S26"/>
</dbReference>
<keyword evidence="6 8" id="KW-0378">Hydrolase</keyword>
<comment type="caution">
    <text evidence="12">The sequence shown here is derived from an EMBL/GenBank/DDBJ whole genome shotgun (WGS) entry which is preliminary data.</text>
</comment>
<evidence type="ECO:0000256" key="4">
    <source>
        <dbReference type="ARBA" id="ARBA00013208"/>
    </source>
</evidence>
<proteinExistence type="inferred from homology"/>
<dbReference type="NCBIfam" id="TIGR02227">
    <property type="entry name" value="sigpep_I_bact"/>
    <property type="match status" value="1"/>
</dbReference>
<gene>
    <name evidence="12" type="primary">lepB</name>
    <name evidence="12" type="ORF">KME15_09745</name>
</gene>
<keyword evidence="8" id="KW-1133">Transmembrane helix</keyword>
<dbReference type="AlphaFoldDB" id="A0A951Q904"/>
<comment type="subcellular location">
    <subcellularLocation>
        <location evidence="2">Cell membrane</location>
        <topology evidence="2">Single-pass type II membrane protein</topology>
    </subcellularLocation>
    <subcellularLocation>
        <location evidence="9">Membrane</location>
        <topology evidence="9">Single-pass type II membrane protein</topology>
    </subcellularLocation>
</comment>
<keyword evidence="8" id="KW-0812">Transmembrane</keyword>
<organism evidence="12 13">
    <name type="scientific">Drouetiella hepatica Uher 2000/2452</name>
    <dbReference type="NCBI Taxonomy" id="904376"/>
    <lineage>
        <taxon>Bacteria</taxon>
        <taxon>Bacillati</taxon>
        <taxon>Cyanobacteriota</taxon>
        <taxon>Cyanophyceae</taxon>
        <taxon>Oculatellales</taxon>
        <taxon>Oculatellaceae</taxon>
        <taxon>Drouetiella</taxon>
    </lineage>
</organism>
<dbReference type="PROSITE" id="PS00760">
    <property type="entry name" value="SPASE_I_2"/>
    <property type="match status" value="1"/>
</dbReference>
<feature type="domain" description="Peptidase S26" evidence="11">
    <location>
        <begin position="65"/>
        <end position="224"/>
    </location>
</feature>
<comment type="catalytic activity">
    <reaction evidence="1 8">
        <text>Cleavage of hydrophobic, N-terminal signal or leader sequences from secreted and periplasmic proteins.</text>
        <dbReference type="EC" id="3.4.21.89"/>
    </reaction>
</comment>
<dbReference type="EMBL" id="JAHHHD010000008">
    <property type="protein sequence ID" value="MBW4658947.1"/>
    <property type="molecule type" value="Genomic_DNA"/>
</dbReference>
<dbReference type="PANTHER" id="PTHR43390:SF1">
    <property type="entry name" value="CHLOROPLAST PROCESSING PEPTIDASE"/>
    <property type="match status" value="1"/>
</dbReference>
<evidence type="ECO:0000256" key="8">
    <source>
        <dbReference type="RuleBase" id="RU003993"/>
    </source>
</evidence>
<evidence type="ECO:0000256" key="7">
    <source>
        <dbReference type="PIRSR" id="PIRSR600223-1"/>
    </source>
</evidence>
<dbReference type="GO" id="GO:0009003">
    <property type="term" value="F:signal peptidase activity"/>
    <property type="evidence" value="ECO:0007669"/>
    <property type="project" value="UniProtKB-EC"/>
</dbReference>
<feature type="active site" evidence="7">
    <location>
        <position position="144"/>
    </location>
</feature>
<dbReference type="InterPro" id="IPR019756">
    <property type="entry name" value="Pept_S26A_signal_pept_1_Ser-AS"/>
</dbReference>
<accession>A0A951Q904</accession>
<reference evidence="12" key="2">
    <citation type="journal article" date="2022" name="Microbiol. Resour. Announc.">
        <title>Metagenome Sequencing to Explore Phylogenomics of Terrestrial Cyanobacteria.</title>
        <authorList>
            <person name="Ward R.D."/>
            <person name="Stajich J.E."/>
            <person name="Johansen J.R."/>
            <person name="Huntemann M."/>
            <person name="Clum A."/>
            <person name="Foster B."/>
            <person name="Foster B."/>
            <person name="Roux S."/>
            <person name="Palaniappan K."/>
            <person name="Varghese N."/>
            <person name="Mukherjee S."/>
            <person name="Reddy T.B.K."/>
            <person name="Daum C."/>
            <person name="Copeland A."/>
            <person name="Chen I.A."/>
            <person name="Ivanova N.N."/>
            <person name="Kyrpides N.C."/>
            <person name="Shapiro N."/>
            <person name="Eloe-Fadrosh E.A."/>
            <person name="Pietrasiak N."/>
        </authorList>
    </citation>
    <scope>NUCLEOTIDE SEQUENCE</scope>
    <source>
        <strain evidence="12">UHER 2000/2452</strain>
    </source>
</reference>
<keyword evidence="8" id="KW-0472">Membrane</keyword>
<evidence type="ECO:0000256" key="5">
    <source>
        <dbReference type="ARBA" id="ARBA00022670"/>
    </source>
</evidence>
<dbReference type="Pfam" id="PF10502">
    <property type="entry name" value="Peptidase_S26"/>
    <property type="match status" value="1"/>
</dbReference>
<dbReference type="PROSITE" id="PS00501">
    <property type="entry name" value="SPASE_I_1"/>
    <property type="match status" value="1"/>
</dbReference>
<dbReference type="PROSITE" id="PS00761">
    <property type="entry name" value="SPASE_I_3"/>
    <property type="match status" value="1"/>
</dbReference>
<dbReference type="PRINTS" id="PR00727">
    <property type="entry name" value="LEADERPTASE"/>
</dbReference>
<evidence type="ECO:0000259" key="11">
    <source>
        <dbReference type="Pfam" id="PF10502"/>
    </source>
</evidence>
<evidence type="ECO:0000256" key="2">
    <source>
        <dbReference type="ARBA" id="ARBA00004401"/>
    </source>
</evidence>
<dbReference type="InterPro" id="IPR036286">
    <property type="entry name" value="LexA/Signal_pep-like_sf"/>
</dbReference>
<comment type="similarity">
    <text evidence="3 9">Belongs to the peptidase S26 family.</text>
</comment>
<dbReference type="GO" id="GO:0005886">
    <property type="term" value="C:plasma membrane"/>
    <property type="evidence" value="ECO:0007669"/>
    <property type="project" value="UniProtKB-SubCell"/>
</dbReference>
<feature type="compositionally biased region" description="Low complexity" evidence="10">
    <location>
        <begin position="38"/>
        <end position="49"/>
    </location>
</feature>
<dbReference type="InterPro" id="IPR000223">
    <property type="entry name" value="Pept_S26A_signal_pept_1"/>
</dbReference>
<evidence type="ECO:0000256" key="3">
    <source>
        <dbReference type="ARBA" id="ARBA00009370"/>
    </source>
</evidence>
<dbReference type="PANTHER" id="PTHR43390">
    <property type="entry name" value="SIGNAL PEPTIDASE I"/>
    <property type="match status" value="1"/>
</dbReference>
<evidence type="ECO:0000256" key="9">
    <source>
        <dbReference type="RuleBase" id="RU362042"/>
    </source>
</evidence>
<evidence type="ECO:0000313" key="13">
    <source>
        <dbReference type="Proteomes" id="UP000757435"/>
    </source>
</evidence>
<dbReference type="EC" id="3.4.21.89" evidence="4 8"/>
<feature type="transmembrane region" description="Helical" evidence="8">
    <location>
        <begin position="67"/>
        <end position="84"/>
    </location>
</feature>
<evidence type="ECO:0000313" key="12">
    <source>
        <dbReference type="EMBL" id="MBW4658947.1"/>
    </source>
</evidence>
<feature type="active site" evidence="7">
    <location>
        <position position="94"/>
    </location>
</feature>
<dbReference type="CDD" id="cd06530">
    <property type="entry name" value="S26_SPase_I"/>
    <property type="match status" value="1"/>
</dbReference>
<reference evidence="12" key="1">
    <citation type="submission" date="2021-05" db="EMBL/GenBank/DDBJ databases">
        <authorList>
            <person name="Pietrasiak N."/>
            <person name="Ward R."/>
            <person name="Stajich J.E."/>
            <person name="Kurbessoian T."/>
        </authorList>
    </citation>
    <scope>NUCLEOTIDE SEQUENCE</scope>
    <source>
        <strain evidence="12">UHER 2000/2452</strain>
    </source>
</reference>
<dbReference type="InterPro" id="IPR019758">
    <property type="entry name" value="Pept_S26A_signal_pept_1_CS"/>
</dbReference>
<dbReference type="GO" id="GO:0004252">
    <property type="term" value="F:serine-type endopeptidase activity"/>
    <property type="evidence" value="ECO:0007669"/>
    <property type="project" value="InterPro"/>
</dbReference>
<dbReference type="InterPro" id="IPR019757">
    <property type="entry name" value="Pept_S26A_signal_pept_1_Lys-AS"/>
</dbReference>
<protein>
    <recommendedName>
        <fullName evidence="4 8">Signal peptidase I</fullName>
        <ecNumber evidence="4 8">3.4.21.89</ecNumber>
    </recommendedName>
</protein>
<dbReference type="SUPFAM" id="SSF51306">
    <property type="entry name" value="LexA/Signal peptidase"/>
    <property type="match status" value="1"/>
</dbReference>
<name>A0A951Q904_9CYAN</name>
<dbReference type="Proteomes" id="UP000757435">
    <property type="component" value="Unassembled WGS sequence"/>
</dbReference>
<evidence type="ECO:0000256" key="1">
    <source>
        <dbReference type="ARBA" id="ARBA00000677"/>
    </source>
</evidence>
<feature type="region of interest" description="Disordered" evidence="10">
    <location>
        <begin position="1"/>
        <end position="55"/>
    </location>
</feature>
<dbReference type="GO" id="GO:0006465">
    <property type="term" value="P:signal peptide processing"/>
    <property type="evidence" value="ECO:0007669"/>
    <property type="project" value="InterPro"/>
</dbReference>
<evidence type="ECO:0000256" key="10">
    <source>
        <dbReference type="SAM" id="MobiDB-lite"/>
    </source>
</evidence>
<evidence type="ECO:0000256" key="6">
    <source>
        <dbReference type="ARBA" id="ARBA00022801"/>
    </source>
</evidence>
<sequence>MSSEQQNAGNPEKQILKPQGESSDTSSAYLDLGKPDLSKPNSSKPNASKPDLDKPSFRLQKSQKENLQIVAIALALAVIIRLFIAEPRFIPSDSMVPTLLIGDRLVIEKISYRFHPPTLGDIVVFEPPQQLQIYGYAPDKAFIKRVIGTPGDIVQVKQGEVYLNSQPLTEPYTAEPPDYEMEPVQVPPNQLFVMGDNRNNSNDSHVWGFLPQENVIGRAVFRFFPIDRIGRVKFAPDQPESPYPSESQPIS</sequence>
<keyword evidence="5 8" id="KW-0645">Protease</keyword>